<gene>
    <name evidence="1" type="ORF">Pint_18666</name>
</gene>
<organism evidence="1 2">
    <name type="scientific">Pistacia integerrima</name>
    <dbReference type="NCBI Taxonomy" id="434235"/>
    <lineage>
        <taxon>Eukaryota</taxon>
        <taxon>Viridiplantae</taxon>
        <taxon>Streptophyta</taxon>
        <taxon>Embryophyta</taxon>
        <taxon>Tracheophyta</taxon>
        <taxon>Spermatophyta</taxon>
        <taxon>Magnoliopsida</taxon>
        <taxon>eudicotyledons</taxon>
        <taxon>Gunneridae</taxon>
        <taxon>Pentapetalae</taxon>
        <taxon>rosids</taxon>
        <taxon>malvids</taxon>
        <taxon>Sapindales</taxon>
        <taxon>Anacardiaceae</taxon>
        <taxon>Pistacia</taxon>
    </lineage>
</organism>
<evidence type="ECO:0000313" key="2">
    <source>
        <dbReference type="Proteomes" id="UP001163603"/>
    </source>
</evidence>
<keyword evidence="2" id="KW-1185">Reference proteome</keyword>
<dbReference type="EMBL" id="CM047739">
    <property type="protein sequence ID" value="KAJ0043952.1"/>
    <property type="molecule type" value="Genomic_DNA"/>
</dbReference>
<sequence>MESSSLCSSVLLPSPSPFSSYNSQSQNRKFGQVKLRPTGVQVSAKAGRDSCDSNYRRQGQLVDESMIVLRKRIHEMKMIERNYEPPAEWMAWEKQYYTCYDELICQGVGFLQSYFMNCRPSLALGLVAVVAMSVPASSFLVACRLLELANGVLSAAGHVG</sequence>
<accession>A0ACC0Z2J6</accession>
<protein>
    <submittedName>
        <fullName evidence="1">Uncharacterized protein</fullName>
    </submittedName>
</protein>
<name>A0ACC0Z2J6_9ROSI</name>
<evidence type="ECO:0000313" key="1">
    <source>
        <dbReference type="EMBL" id="KAJ0043952.1"/>
    </source>
</evidence>
<reference evidence="2" key="1">
    <citation type="journal article" date="2023" name="G3 (Bethesda)">
        <title>Genome assembly and association tests identify interacting loci associated with vigor, precocity, and sex in interspecific pistachio rootstocks.</title>
        <authorList>
            <person name="Palmer W."/>
            <person name="Jacygrad E."/>
            <person name="Sagayaradj S."/>
            <person name="Cavanaugh K."/>
            <person name="Han R."/>
            <person name="Bertier L."/>
            <person name="Beede B."/>
            <person name="Kafkas S."/>
            <person name="Golino D."/>
            <person name="Preece J."/>
            <person name="Michelmore R."/>
        </authorList>
    </citation>
    <scope>NUCLEOTIDE SEQUENCE [LARGE SCALE GENOMIC DNA]</scope>
</reference>
<dbReference type="Proteomes" id="UP001163603">
    <property type="component" value="Chromosome 4"/>
</dbReference>
<proteinExistence type="predicted"/>
<comment type="caution">
    <text evidence="1">The sequence shown here is derived from an EMBL/GenBank/DDBJ whole genome shotgun (WGS) entry which is preliminary data.</text>
</comment>